<keyword evidence="5 8" id="KW-0560">Oxidoreductase</keyword>
<evidence type="ECO:0000313" key="12">
    <source>
        <dbReference type="WBParaSite" id="SBAD_0000952401-mRNA-1"/>
    </source>
</evidence>
<dbReference type="PANTHER" id="PTHR43353">
    <property type="entry name" value="SUCCINATE-SEMIALDEHYDE DEHYDROGENASE, MITOCHONDRIAL"/>
    <property type="match status" value="1"/>
</dbReference>
<proteinExistence type="inferred from homology"/>
<dbReference type="FunFam" id="3.40.605.10:FF:000063">
    <property type="entry name" value="Succinate-semialdehyde dehydrogenase, mitochondrial"/>
    <property type="match status" value="1"/>
</dbReference>
<evidence type="ECO:0000256" key="6">
    <source>
        <dbReference type="ARBA" id="ARBA00030806"/>
    </source>
</evidence>
<dbReference type="Gene3D" id="3.40.309.10">
    <property type="entry name" value="Aldehyde Dehydrogenase, Chain A, domain 2"/>
    <property type="match status" value="1"/>
</dbReference>
<dbReference type="PROSITE" id="PS00687">
    <property type="entry name" value="ALDEHYDE_DEHYDR_GLU"/>
    <property type="match status" value="1"/>
</dbReference>
<evidence type="ECO:0000256" key="7">
    <source>
        <dbReference type="PROSITE-ProRule" id="PRU10007"/>
    </source>
</evidence>
<evidence type="ECO:0000256" key="2">
    <source>
        <dbReference type="ARBA" id="ARBA00009986"/>
    </source>
</evidence>
<dbReference type="SUPFAM" id="SSF53720">
    <property type="entry name" value="ALDH-like"/>
    <property type="match status" value="1"/>
</dbReference>
<dbReference type="EMBL" id="UZAM01012432">
    <property type="protein sequence ID" value="VDP21836.1"/>
    <property type="molecule type" value="Genomic_DNA"/>
</dbReference>
<dbReference type="CDD" id="cd07103">
    <property type="entry name" value="ALDH_F5_SSADH_GabD"/>
    <property type="match status" value="1"/>
</dbReference>
<dbReference type="Pfam" id="PF00171">
    <property type="entry name" value="Aldedh"/>
    <property type="match status" value="1"/>
</dbReference>
<evidence type="ECO:0000313" key="10">
    <source>
        <dbReference type="EMBL" id="VDP21836.1"/>
    </source>
</evidence>
<comment type="pathway">
    <text evidence="1">Amino-acid degradation; 4-aminobutanoate degradation.</text>
</comment>
<dbReference type="Proteomes" id="UP000270296">
    <property type="component" value="Unassembled WGS sequence"/>
</dbReference>
<dbReference type="FunFam" id="3.40.309.10:FF:000004">
    <property type="entry name" value="Succinate-semialdehyde dehydrogenase I"/>
    <property type="match status" value="1"/>
</dbReference>
<dbReference type="InterPro" id="IPR015590">
    <property type="entry name" value="Aldehyde_DH_dom"/>
</dbReference>
<evidence type="ECO:0000256" key="8">
    <source>
        <dbReference type="RuleBase" id="RU003345"/>
    </source>
</evidence>
<reference evidence="10 11" key="2">
    <citation type="submission" date="2018-11" db="EMBL/GenBank/DDBJ databases">
        <authorList>
            <consortium name="Pathogen Informatics"/>
        </authorList>
    </citation>
    <scope>NUCLEOTIDE SEQUENCE [LARGE SCALE GENOMIC DNA]</scope>
</reference>
<dbReference type="InterPro" id="IPR016160">
    <property type="entry name" value="Ald_DH_CS_CYS"/>
</dbReference>
<reference evidence="12" key="1">
    <citation type="submission" date="2016-06" db="UniProtKB">
        <authorList>
            <consortium name="WormBaseParasite"/>
        </authorList>
    </citation>
    <scope>IDENTIFICATION</scope>
</reference>
<dbReference type="GO" id="GO:0004777">
    <property type="term" value="F:succinate-semialdehyde dehydrogenase (NAD+) activity"/>
    <property type="evidence" value="ECO:0007669"/>
    <property type="project" value="UniProtKB-EC"/>
</dbReference>
<dbReference type="InterPro" id="IPR016163">
    <property type="entry name" value="Ald_DH_C"/>
</dbReference>
<dbReference type="InterPro" id="IPR016162">
    <property type="entry name" value="Ald_DH_N"/>
</dbReference>
<dbReference type="WBParaSite" id="SBAD_0000952401-mRNA-1">
    <property type="protein sequence ID" value="SBAD_0000952401-mRNA-1"/>
    <property type="gene ID" value="SBAD_0000952401"/>
</dbReference>
<dbReference type="GO" id="GO:0009450">
    <property type="term" value="P:gamma-aminobutyric acid catabolic process"/>
    <property type="evidence" value="ECO:0007669"/>
    <property type="project" value="TreeGrafter"/>
</dbReference>
<evidence type="ECO:0000259" key="9">
    <source>
        <dbReference type="Pfam" id="PF00171"/>
    </source>
</evidence>
<dbReference type="PROSITE" id="PS00070">
    <property type="entry name" value="ALDEHYDE_DEHYDR_CYS"/>
    <property type="match status" value="1"/>
</dbReference>
<dbReference type="OrthoDB" id="310895at2759"/>
<evidence type="ECO:0000256" key="3">
    <source>
        <dbReference type="ARBA" id="ARBA00013051"/>
    </source>
</evidence>
<protein>
    <recommendedName>
        <fullName evidence="4">Succinate-semialdehyde dehydrogenase, mitochondrial</fullName>
        <ecNumber evidence="3">1.2.1.24</ecNumber>
    </recommendedName>
    <alternativeName>
        <fullName evidence="6">NAD(+)-dependent succinic semialdehyde dehydrogenase</fullName>
    </alternativeName>
</protein>
<feature type="active site" evidence="7">
    <location>
        <position position="175"/>
    </location>
</feature>
<dbReference type="GO" id="GO:0005739">
    <property type="term" value="C:mitochondrion"/>
    <property type="evidence" value="ECO:0007669"/>
    <property type="project" value="TreeGrafter"/>
</dbReference>
<feature type="domain" description="Aldehyde dehydrogenase" evidence="9">
    <location>
        <begin position="2"/>
        <end position="398"/>
    </location>
</feature>
<gene>
    <name evidence="10" type="ORF">SBAD_LOCUS9194</name>
</gene>
<dbReference type="InterPro" id="IPR029510">
    <property type="entry name" value="Ald_DH_CS_GLU"/>
</dbReference>
<dbReference type="AlphaFoldDB" id="A0A183IZZ6"/>
<sequence length="401" mass="42918">MENKAELAKLITTEQGKVLAEAVGEVAYSASFFEWFGQECRRTYGDIVPSNKPDRQLLHMREPIGVAAMITPWNFPIAMIARKAAAALACGCPCVIKPAEDTPLSALALAELTKTAGIPDGVFNVCPSDAIKTAAVGQFMCESPKISVISFTGSTDVGKLLLRQSASTVKRMCLELGGNAPFIVFASADIGEAVKGAMASKFRNSGQTCVCANRFFVHRSVFDDFVDQLTTAMRGELVVGNGCQTGVSQGPLINESAVNKVERLVDDAVKKGAKVHCGVGRHPAGKCFYKPTVLSGIDQRMDIDQEEIFGPVVAITQFESEADAVRLANSVKVGLAGYFYSRDMAQIFRVARRLEVGMVGVNTGAISTCECAFGGVKESGLGREASYLGMDEFLQTKTDYS</sequence>
<dbReference type="EC" id="1.2.1.24" evidence="3"/>
<accession>A0A183IZZ6</accession>
<evidence type="ECO:0000256" key="1">
    <source>
        <dbReference type="ARBA" id="ARBA00005176"/>
    </source>
</evidence>
<evidence type="ECO:0000256" key="4">
    <source>
        <dbReference type="ARBA" id="ARBA00019842"/>
    </source>
</evidence>
<comment type="similarity">
    <text evidence="2 8">Belongs to the aldehyde dehydrogenase family.</text>
</comment>
<organism evidence="12">
    <name type="scientific">Soboliphyme baturini</name>
    <dbReference type="NCBI Taxonomy" id="241478"/>
    <lineage>
        <taxon>Eukaryota</taxon>
        <taxon>Metazoa</taxon>
        <taxon>Ecdysozoa</taxon>
        <taxon>Nematoda</taxon>
        <taxon>Enoplea</taxon>
        <taxon>Dorylaimia</taxon>
        <taxon>Dioctophymatida</taxon>
        <taxon>Dioctophymatoidea</taxon>
        <taxon>Soboliphymatidae</taxon>
        <taxon>Soboliphyme</taxon>
    </lineage>
</organism>
<evidence type="ECO:0000256" key="5">
    <source>
        <dbReference type="ARBA" id="ARBA00023002"/>
    </source>
</evidence>
<dbReference type="InterPro" id="IPR016161">
    <property type="entry name" value="Ald_DH/histidinol_DH"/>
</dbReference>
<dbReference type="InterPro" id="IPR050740">
    <property type="entry name" value="Aldehyde_DH_Superfamily"/>
</dbReference>
<name>A0A183IZZ6_9BILA</name>
<evidence type="ECO:0000313" key="11">
    <source>
        <dbReference type="Proteomes" id="UP000270296"/>
    </source>
</evidence>
<keyword evidence="11" id="KW-1185">Reference proteome</keyword>
<dbReference type="Gene3D" id="3.40.605.10">
    <property type="entry name" value="Aldehyde Dehydrogenase, Chain A, domain 1"/>
    <property type="match status" value="1"/>
</dbReference>
<dbReference type="PANTHER" id="PTHR43353:SF5">
    <property type="entry name" value="SUCCINATE-SEMIALDEHYDE DEHYDROGENASE, MITOCHONDRIAL"/>
    <property type="match status" value="1"/>
</dbReference>